<feature type="non-terminal residue" evidence="2">
    <location>
        <position position="151"/>
    </location>
</feature>
<comment type="caution">
    <text evidence="2">The sequence shown here is derived from an EMBL/GenBank/DDBJ whole genome shotgun (WGS) entry which is preliminary data.</text>
</comment>
<feature type="transmembrane region" description="Helical" evidence="1">
    <location>
        <begin position="12"/>
        <end position="30"/>
    </location>
</feature>
<proteinExistence type="predicted"/>
<protein>
    <submittedName>
        <fullName evidence="2">Uncharacterized protein</fullName>
    </submittedName>
</protein>
<dbReference type="EMBL" id="JARPOI010000233">
    <property type="protein sequence ID" value="KAJ9129168.1"/>
    <property type="molecule type" value="Genomic_DNA"/>
</dbReference>
<gene>
    <name evidence="2" type="ORF">P3X46_034045</name>
</gene>
<name>A0ABQ9K9S5_HEVBR</name>
<evidence type="ECO:0000313" key="3">
    <source>
        <dbReference type="Proteomes" id="UP001174677"/>
    </source>
</evidence>
<sequence>MELKNQPPLKSILVSFLFPLYFLLFEPYLFGPCLFPESSHLSFKFLLLVLQIFHLFLQSCVEEENFRMRDEFPLSGLILTKQFPPKFKLAVLDKYGGIIDSRSYVENFRTITMLQNINDYHLCRVFSATLIALAQKMVPTTQAWIDSKLPL</sequence>
<evidence type="ECO:0000256" key="1">
    <source>
        <dbReference type="SAM" id="Phobius"/>
    </source>
</evidence>
<keyword evidence="1" id="KW-0812">Transmembrane</keyword>
<keyword evidence="1" id="KW-0472">Membrane</keyword>
<reference evidence="2 3" key="1">
    <citation type="journal article" date="2023" name="Plant Biotechnol. J.">
        <title>Chromosome-level wild Hevea brasiliensis genome provides new tools for genomic-assisted breeding and valuable loci to elevate rubber yield.</title>
        <authorList>
            <person name="Cheng H."/>
            <person name="Song X."/>
            <person name="Hu Y."/>
            <person name="Wu T."/>
            <person name="Yang Q."/>
            <person name="An Z."/>
            <person name="Feng S."/>
            <person name="Deng Z."/>
            <person name="Wu W."/>
            <person name="Zeng X."/>
            <person name="Tu M."/>
            <person name="Wang X."/>
            <person name="Huang H."/>
        </authorList>
    </citation>
    <scope>NUCLEOTIDE SEQUENCE [LARGE SCALE GENOMIC DNA]</scope>
    <source>
        <strain evidence="2">MT/VB/25A 57/8</strain>
    </source>
</reference>
<keyword evidence="3" id="KW-1185">Reference proteome</keyword>
<organism evidence="2 3">
    <name type="scientific">Hevea brasiliensis</name>
    <name type="common">Para rubber tree</name>
    <name type="synonym">Siphonia brasiliensis</name>
    <dbReference type="NCBI Taxonomy" id="3981"/>
    <lineage>
        <taxon>Eukaryota</taxon>
        <taxon>Viridiplantae</taxon>
        <taxon>Streptophyta</taxon>
        <taxon>Embryophyta</taxon>
        <taxon>Tracheophyta</taxon>
        <taxon>Spermatophyta</taxon>
        <taxon>Magnoliopsida</taxon>
        <taxon>eudicotyledons</taxon>
        <taxon>Gunneridae</taxon>
        <taxon>Pentapetalae</taxon>
        <taxon>rosids</taxon>
        <taxon>fabids</taxon>
        <taxon>Malpighiales</taxon>
        <taxon>Euphorbiaceae</taxon>
        <taxon>Crotonoideae</taxon>
        <taxon>Micrandreae</taxon>
        <taxon>Hevea</taxon>
    </lineage>
</organism>
<evidence type="ECO:0000313" key="2">
    <source>
        <dbReference type="EMBL" id="KAJ9129168.1"/>
    </source>
</evidence>
<dbReference type="Proteomes" id="UP001174677">
    <property type="component" value="Unassembled WGS sequence"/>
</dbReference>
<keyword evidence="1" id="KW-1133">Transmembrane helix</keyword>
<accession>A0ABQ9K9S5</accession>